<protein>
    <submittedName>
        <fullName evidence="2">Uncharacterized protein</fullName>
    </submittedName>
</protein>
<organism evidence="2 3">
    <name type="scientific">Vicia faba</name>
    <name type="common">Broad bean</name>
    <name type="synonym">Faba vulgaris</name>
    <dbReference type="NCBI Taxonomy" id="3906"/>
    <lineage>
        <taxon>Eukaryota</taxon>
        <taxon>Viridiplantae</taxon>
        <taxon>Streptophyta</taxon>
        <taxon>Embryophyta</taxon>
        <taxon>Tracheophyta</taxon>
        <taxon>Spermatophyta</taxon>
        <taxon>Magnoliopsida</taxon>
        <taxon>eudicotyledons</taxon>
        <taxon>Gunneridae</taxon>
        <taxon>Pentapetalae</taxon>
        <taxon>rosids</taxon>
        <taxon>fabids</taxon>
        <taxon>Fabales</taxon>
        <taxon>Fabaceae</taxon>
        <taxon>Papilionoideae</taxon>
        <taxon>50 kb inversion clade</taxon>
        <taxon>NPAAA clade</taxon>
        <taxon>Hologalegina</taxon>
        <taxon>IRL clade</taxon>
        <taxon>Fabeae</taxon>
        <taxon>Vicia</taxon>
    </lineage>
</organism>
<dbReference type="AlphaFoldDB" id="A0AAV0YH90"/>
<evidence type="ECO:0000256" key="1">
    <source>
        <dbReference type="SAM" id="MobiDB-lite"/>
    </source>
</evidence>
<gene>
    <name evidence="2" type="ORF">VFH_U119160</name>
</gene>
<name>A0AAV0YH90_VICFA</name>
<evidence type="ECO:0000313" key="3">
    <source>
        <dbReference type="Proteomes" id="UP001157006"/>
    </source>
</evidence>
<dbReference type="Proteomes" id="UP001157006">
    <property type="component" value="Unassembled WGS sequence"/>
</dbReference>
<evidence type="ECO:0000313" key="2">
    <source>
        <dbReference type="EMBL" id="CAI8585350.1"/>
    </source>
</evidence>
<comment type="caution">
    <text evidence="2">The sequence shown here is derived from an EMBL/GenBank/DDBJ whole genome shotgun (WGS) entry which is preliminary data.</text>
</comment>
<keyword evidence="3" id="KW-1185">Reference proteome</keyword>
<accession>A0AAV0YH90</accession>
<proteinExistence type="predicted"/>
<feature type="compositionally biased region" description="Polar residues" evidence="1">
    <location>
        <begin position="92"/>
        <end position="107"/>
    </location>
</feature>
<sequence length="130" mass="15157">MAEPQNKELQAEIKRTNEEMRLFQTEILERMERLEAGNTSKFNDIHAALDILIQQTPSKHRHGAELNNRPPFQPKEKEILEAEYESAKQREGPQNTHGKEVANNNAEISDIRTGARPRKPHSMWRDYVKE</sequence>
<dbReference type="EMBL" id="CATIWC010003587">
    <property type="protein sequence ID" value="CAI8585350.1"/>
    <property type="molecule type" value="Genomic_DNA"/>
</dbReference>
<feature type="region of interest" description="Disordered" evidence="1">
    <location>
        <begin position="84"/>
        <end position="130"/>
    </location>
</feature>
<reference evidence="2 3" key="1">
    <citation type="submission" date="2023-01" db="EMBL/GenBank/DDBJ databases">
        <authorList>
            <person name="Kreplak J."/>
        </authorList>
    </citation>
    <scope>NUCLEOTIDE SEQUENCE [LARGE SCALE GENOMIC DNA]</scope>
</reference>